<accession>A0A7W7FW14</accession>
<keyword evidence="3" id="KW-0378">Hydrolase</keyword>
<dbReference type="InterPro" id="IPR001110">
    <property type="entry name" value="UPF0012_CS"/>
</dbReference>
<dbReference type="Pfam" id="PF00795">
    <property type="entry name" value="CN_hydrolase"/>
    <property type="match status" value="1"/>
</dbReference>
<dbReference type="SUPFAM" id="SSF56317">
    <property type="entry name" value="Carbon-nitrogen hydrolase"/>
    <property type="match status" value="1"/>
</dbReference>
<reference evidence="3 4" key="1">
    <citation type="submission" date="2020-08" db="EMBL/GenBank/DDBJ databases">
        <title>Sequencing the genomes of 1000 actinobacteria strains.</title>
        <authorList>
            <person name="Klenk H.-P."/>
        </authorList>
    </citation>
    <scope>NUCLEOTIDE SEQUENCE [LARGE SCALE GENOMIC DNA]</scope>
    <source>
        <strain evidence="3 4">DSM 44230</strain>
    </source>
</reference>
<sequence>MRIACWQAETPASGTRPGEQLDRLAVAAARAAEAGAALLITPELYATGYPLSRRLLAEVDAGYTARVGRIAAGTGVTIVHGLPEVDGAAVYNVAAVVTPERGTVASYRKAHLYGEHERAVFTAGDEPLVQVEVDGVLVGLAICYDVEFPEVVRAHALAGTQLLAAPTALAGPWRFVPETLVAARAFESQLYLAYVNWAGGQYCGRSRLVDPHGQARAAGPEAEELLLAEVDLGELAAARAETTYLTDRRPELYR</sequence>
<dbReference type="PROSITE" id="PS01227">
    <property type="entry name" value="UPF0012"/>
    <property type="match status" value="1"/>
</dbReference>
<dbReference type="PANTHER" id="PTHR23088">
    <property type="entry name" value="NITRILASE-RELATED"/>
    <property type="match status" value="1"/>
</dbReference>
<feature type="domain" description="CN hydrolase" evidence="2">
    <location>
        <begin position="1"/>
        <end position="232"/>
    </location>
</feature>
<evidence type="ECO:0000313" key="3">
    <source>
        <dbReference type="EMBL" id="MBB4679595.1"/>
    </source>
</evidence>
<dbReference type="GO" id="GO:0016787">
    <property type="term" value="F:hydrolase activity"/>
    <property type="evidence" value="ECO:0007669"/>
    <property type="project" value="UniProtKB-KW"/>
</dbReference>
<dbReference type="Gene3D" id="3.60.110.10">
    <property type="entry name" value="Carbon-nitrogen hydrolase"/>
    <property type="match status" value="1"/>
</dbReference>
<proteinExistence type="inferred from homology"/>
<organism evidence="3 4">
    <name type="scientific">Crossiella cryophila</name>
    <dbReference type="NCBI Taxonomy" id="43355"/>
    <lineage>
        <taxon>Bacteria</taxon>
        <taxon>Bacillati</taxon>
        <taxon>Actinomycetota</taxon>
        <taxon>Actinomycetes</taxon>
        <taxon>Pseudonocardiales</taxon>
        <taxon>Pseudonocardiaceae</taxon>
        <taxon>Crossiella</taxon>
    </lineage>
</organism>
<dbReference type="AlphaFoldDB" id="A0A7W7FW14"/>
<dbReference type="Proteomes" id="UP000533598">
    <property type="component" value="Unassembled WGS sequence"/>
</dbReference>
<dbReference type="InterPro" id="IPR036526">
    <property type="entry name" value="C-N_Hydrolase_sf"/>
</dbReference>
<dbReference type="PANTHER" id="PTHR23088:SF27">
    <property type="entry name" value="DEAMINATED GLUTATHIONE AMIDASE"/>
    <property type="match status" value="1"/>
</dbReference>
<comment type="caution">
    <text evidence="3">The sequence shown here is derived from an EMBL/GenBank/DDBJ whole genome shotgun (WGS) entry which is preliminary data.</text>
</comment>
<evidence type="ECO:0000259" key="2">
    <source>
        <dbReference type="PROSITE" id="PS50263"/>
    </source>
</evidence>
<name>A0A7W7FW14_9PSEU</name>
<gene>
    <name evidence="3" type="ORF">HNR67_005713</name>
</gene>
<evidence type="ECO:0000313" key="4">
    <source>
        <dbReference type="Proteomes" id="UP000533598"/>
    </source>
</evidence>
<dbReference type="PROSITE" id="PS50263">
    <property type="entry name" value="CN_HYDROLASE"/>
    <property type="match status" value="1"/>
</dbReference>
<protein>
    <submittedName>
        <fullName evidence="3">Putative amidohydrolase</fullName>
    </submittedName>
</protein>
<keyword evidence="4" id="KW-1185">Reference proteome</keyword>
<dbReference type="EMBL" id="JACHMH010000001">
    <property type="protein sequence ID" value="MBB4679595.1"/>
    <property type="molecule type" value="Genomic_DNA"/>
</dbReference>
<evidence type="ECO:0000256" key="1">
    <source>
        <dbReference type="ARBA" id="ARBA00010613"/>
    </source>
</evidence>
<dbReference type="RefSeq" id="WP_185005323.1">
    <property type="nucleotide sequence ID" value="NZ_JACHMH010000001.1"/>
</dbReference>
<dbReference type="InterPro" id="IPR003010">
    <property type="entry name" value="C-N_Hydrolase"/>
</dbReference>
<comment type="similarity">
    <text evidence="1">Belongs to the carbon-nitrogen hydrolase superfamily. NIT1/NIT2 family.</text>
</comment>